<accession>G9XAV2</accession>
<dbReference type="Proteomes" id="UP000003379">
    <property type="component" value="Unassembled WGS sequence"/>
</dbReference>
<evidence type="ECO:0000313" key="3">
    <source>
        <dbReference type="Proteomes" id="UP000003379"/>
    </source>
</evidence>
<evidence type="ECO:0000313" key="2">
    <source>
        <dbReference type="EMBL" id="EHL19946.1"/>
    </source>
</evidence>
<comment type="caution">
    <text evidence="2">The sequence shown here is derived from an EMBL/GenBank/DDBJ whole genome shotgun (WGS) entry which is preliminary data.</text>
</comment>
<name>G9XAV2_9FIRM</name>
<sequence>MIKTRWRLFGNLRKGMEKMDKKDEIMLVNHESLAEKIYIIRGQKVMLDFELAEIYGYETKNFNRQVKNNIEKFEGEDFMFRLTTQEVEELSRCKNFTLNRGTGRGSNIKYNPYVFTEQGIYMLMTVLKGNLAVRQSRALIRTFKQMKDYIVENQGLIGQREFLQLSMQITSNVVEMQDLRRDLMNVEDKVAGLVDNLGSVVHKSELSELILDLSNPQLKYGFLLLNGEPIEANLAYRDIYSIAKKSIYIVDNYIGVKTLVLLKDIPSSVEITIFSDNVGKGLHTLEYQDFCKEYPFRKIKFQKSGGEFHDRYIIIDWNTDKQRIYHCGASSKDAGQRITTISEVVDQVVYADLINKLLKNPILKLK</sequence>
<feature type="domain" description="KilA-N DNA-binding" evidence="1">
    <location>
        <begin position="35"/>
        <end position="126"/>
    </location>
</feature>
<evidence type="ECO:0000259" key="1">
    <source>
        <dbReference type="Pfam" id="PF10543"/>
    </source>
</evidence>
<gene>
    <name evidence="2" type="ORF">HMPREF9628_01119</name>
</gene>
<dbReference type="HOGENOM" id="CLU_055403_0_0_9"/>
<dbReference type="AlphaFoldDB" id="G9XAV2"/>
<dbReference type="STRING" id="796937.HMPREF9630_01332"/>
<dbReference type="Pfam" id="PF10543">
    <property type="entry name" value="ORF6N"/>
    <property type="match status" value="1"/>
</dbReference>
<reference evidence="2 3" key="1">
    <citation type="submission" date="2011-08" db="EMBL/GenBank/DDBJ databases">
        <title>The Genome Sequence of Eubacteriaceae bacterium CM5.</title>
        <authorList>
            <consortium name="The Broad Institute Genome Sequencing Platform"/>
            <person name="Earl A."/>
            <person name="Ward D."/>
            <person name="Feldgarden M."/>
            <person name="Gevers D."/>
            <person name="Sizova M."/>
            <person name="Hazen A."/>
            <person name="Epstein S."/>
            <person name="Young S.K."/>
            <person name="Zeng Q."/>
            <person name="Gargeya S."/>
            <person name="Fitzgerald M."/>
            <person name="Haas B."/>
            <person name="Abouelleil A."/>
            <person name="Alvarado L."/>
            <person name="Arachchi H.M."/>
            <person name="Berlin A."/>
            <person name="Brown A."/>
            <person name="Chapman S.B."/>
            <person name="Chen Z."/>
            <person name="Dunbar C."/>
            <person name="Freedman E."/>
            <person name="Gearin G."/>
            <person name="Gellesch M."/>
            <person name="Goldberg J."/>
            <person name="Griggs A."/>
            <person name="Gujja S."/>
            <person name="Heiman D."/>
            <person name="Howarth C."/>
            <person name="Larson L."/>
            <person name="Lui A."/>
            <person name="MacDonald P.J.P."/>
            <person name="Montmayeur A."/>
            <person name="Murphy C."/>
            <person name="Neiman D."/>
            <person name="Pearson M."/>
            <person name="Priest M."/>
            <person name="Roberts A."/>
            <person name="Saif S."/>
            <person name="Shea T."/>
            <person name="Shenoy N."/>
            <person name="Sisk P."/>
            <person name="Stolte C."/>
            <person name="Sykes S."/>
            <person name="Wortman J."/>
            <person name="Nusbaum C."/>
            <person name="Birren B."/>
        </authorList>
    </citation>
    <scope>NUCLEOTIDE SEQUENCE [LARGE SCALE GENOMIC DNA]</scope>
    <source>
        <strain evidence="2 3">CM5</strain>
    </source>
</reference>
<protein>
    <recommendedName>
        <fullName evidence="1">KilA-N DNA-binding domain-containing protein</fullName>
    </recommendedName>
</protein>
<organism evidence="2 3">
    <name type="scientific">Peptoanaerobacter stomatis</name>
    <dbReference type="NCBI Taxonomy" id="796937"/>
    <lineage>
        <taxon>Bacteria</taxon>
        <taxon>Bacillati</taxon>
        <taxon>Bacillota</taxon>
        <taxon>Clostridia</taxon>
        <taxon>Peptostreptococcales</taxon>
        <taxon>Filifactoraceae</taxon>
        <taxon>Peptoanaerobacter</taxon>
    </lineage>
</organism>
<proteinExistence type="predicted"/>
<dbReference type="PATRIC" id="fig|796940.3.peg.398"/>
<dbReference type="EMBL" id="AFZG01000013">
    <property type="protein sequence ID" value="EHL19946.1"/>
    <property type="molecule type" value="Genomic_DNA"/>
</dbReference>
<dbReference type="InterPro" id="IPR018873">
    <property type="entry name" value="KilA-N_DNA-bd_domain"/>
</dbReference>